<reference evidence="1 2" key="1">
    <citation type="submission" date="2016-06" db="EMBL/GenBank/DDBJ databases">
        <title>Revisiting the taxonomy of the Elizabethkingia Genus based on Whole-Genome Sequencing, Optical Mapping, and MALDI-TOF.</title>
        <authorList>
            <person name="Nicholson A.C."/>
        </authorList>
    </citation>
    <scope>NUCLEOTIDE SEQUENCE [LARGE SCALE GENOMIC DNA]</scope>
    <source>
        <strain evidence="1 2">G4070</strain>
    </source>
</reference>
<accession>A0A1T3MCB1</accession>
<dbReference type="Proteomes" id="UP000190813">
    <property type="component" value="Unassembled WGS sequence"/>
</dbReference>
<protein>
    <submittedName>
        <fullName evidence="1">Uncharacterized protein</fullName>
    </submittedName>
</protein>
<evidence type="ECO:0000313" key="1">
    <source>
        <dbReference type="EMBL" id="OPC61940.1"/>
    </source>
</evidence>
<evidence type="ECO:0000313" key="2">
    <source>
        <dbReference type="Proteomes" id="UP000190813"/>
    </source>
</evidence>
<dbReference type="RefSeq" id="WP_078772673.1">
    <property type="nucleotide sequence ID" value="NZ_CBCSBR010000010.1"/>
</dbReference>
<dbReference type="AlphaFoldDB" id="A0A1T3MCB1"/>
<dbReference type="EMBL" id="MAHX01000018">
    <property type="protein sequence ID" value="OPC61940.1"/>
    <property type="molecule type" value="Genomic_DNA"/>
</dbReference>
<name>A0A1T3MCB1_9FLAO</name>
<comment type="caution">
    <text evidence="1">The sequence shown here is derived from an EMBL/GenBank/DDBJ whole genome shotgun (WGS) entry which is preliminary data.</text>
</comment>
<gene>
    <name evidence="1" type="ORF">BAZ10_08680</name>
</gene>
<organism evidence="1 2">
    <name type="scientific">Elizabethkingia occulta</name>
    <dbReference type="NCBI Taxonomy" id="1867263"/>
    <lineage>
        <taxon>Bacteria</taxon>
        <taxon>Pseudomonadati</taxon>
        <taxon>Bacteroidota</taxon>
        <taxon>Flavobacteriia</taxon>
        <taxon>Flavobacteriales</taxon>
        <taxon>Weeksellaceae</taxon>
        <taxon>Elizabethkingia</taxon>
    </lineage>
</organism>
<sequence length="145" mass="16772">MALKEFTDLSNQILSDSALTEQQKEEKIIQLADLTRFIECYNSSIKASKYQLKGKINIIVDEGRDKGILFCDINSLHNTVSYTQLVAEAKRNHGGVKELWLVFVRERETEDTSPALEFIQQENIGYIFDKLFLFDFFKKQVLSLN</sequence>
<keyword evidence="2" id="KW-1185">Reference proteome</keyword>
<proteinExistence type="predicted"/>